<dbReference type="InterPro" id="IPR029068">
    <property type="entry name" value="Glyas_Bleomycin-R_OHBP_Dase"/>
</dbReference>
<sequence>MQNRPTVTEDEAGNLIIEGLEFVEFAVSDPTALVDILRLLGFRATARHRSKDVTLYQSGAVNFIVNATAGSFAQEFARQHGPSICAMALRVPNATTAYQLLLDQGAWDASTSAGAMELNIPAIESIGGTQIYLVDRYGDDLSIYDVDFRPLPAQDTQPHAVAGLSGLTLATGAGRGDEWRDFLCRLFGFETQGDASLKSPDHSFMIEIAEKAGSAFDLADEGISALRLTAADPAALIRHLQANGIQADALNAGAFSLRLPIGDAAFDIQIAPQA</sequence>
<dbReference type="CDD" id="cd08342">
    <property type="entry name" value="HPPD_N_like"/>
    <property type="match status" value="1"/>
</dbReference>
<comment type="caution">
    <text evidence="3">The sequence shown here is derived from an EMBL/GenBank/DDBJ whole genome shotgun (WGS) entry which is preliminary data.</text>
</comment>
<dbReference type="InterPro" id="IPR041736">
    <property type="entry name" value="4OHPhenylPyrv_dOase_N"/>
</dbReference>
<dbReference type="AlphaFoldDB" id="A0A917ZPP8"/>
<evidence type="ECO:0000313" key="4">
    <source>
        <dbReference type="Proteomes" id="UP000599578"/>
    </source>
</evidence>
<dbReference type="InterPro" id="IPR037523">
    <property type="entry name" value="VOC_core"/>
</dbReference>
<dbReference type="Proteomes" id="UP000599578">
    <property type="component" value="Unassembled WGS sequence"/>
</dbReference>
<evidence type="ECO:0000256" key="1">
    <source>
        <dbReference type="ARBA" id="ARBA00022723"/>
    </source>
</evidence>
<proteinExistence type="predicted"/>
<keyword evidence="4" id="KW-1185">Reference proteome</keyword>
<evidence type="ECO:0000259" key="2">
    <source>
        <dbReference type="PROSITE" id="PS51819"/>
    </source>
</evidence>
<name>A0A917ZPP8_9GAMM</name>
<keyword evidence="1" id="KW-0479">Metal-binding</keyword>
<reference evidence="3 4" key="1">
    <citation type="journal article" date="2014" name="Int. J. Syst. Evol. Microbiol.">
        <title>Complete genome sequence of Corynebacterium casei LMG S-19264T (=DSM 44701T), isolated from a smear-ripened cheese.</title>
        <authorList>
            <consortium name="US DOE Joint Genome Institute (JGI-PGF)"/>
            <person name="Walter F."/>
            <person name="Albersmeier A."/>
            <person name="Kalinowski J."/>
            <person name="Ruckert C."/>
        </authorList>
    </citation>
    <scope>NUCLEOTIDE SEQUENCE [LARGE SCALE GENOMIC DNA]</scope>
    <source>
        <strain evidence="3 4">CGMCC 1.7286</strain>
    </source>
</reference>
<feature type="domain" description="VOC" evidence="2">
    <location>
        <begin position="19"/>
        <end position="136"/>
    </location>
</feature>
<protein>
    <recommendedName>
        <fullName evidence="2">VOC domain-containing protein</fullName>
    </recommendedName>
</protein>
<evidence type="ECO:0000313" key="3">
    <source>
        <dbReference type="EMBL" id="GGO87421.1"/>
    </source>
</evidence>
<accession>A0A917ZPP8</accession>
<dbReference type="PROSITE" id="PS51819">
    <property type="entry name" value="VOC"/>
    <property type="match status" value="1"/>
</dbReference>
<dbReference type="Gene3D" id="3.10.180.10">
    <property type="entry name" value="2,3-Dihydroxybiphenyl 1,2-Dioxygenase, domain 1"/>
    <property type="match status" value="1"/>
</dbReference>
<dbReference type="EMBL" id="BMLT01000012">
    <property type="protein sequence ID" value="GGO87421.1"/>
    <property type="molecule type" value="Genomic_DNA"/>
</dbReference>
<organism evidence="3 4">
    <name type="scientific">Marinobacterium nitratireducens</name>
    <dbReference type="NCBI Taxonomy" id="518897"/>
    <lineage>
        <taxon>Bacteria</taxon>
        <taxon>Pseudomonadati</taxon>
        <taxon>Pseudomonadota</taxon>
        <taxon>Gammaproteobacteria</taxon>
        <taxon>Oceanospirillales</taxon>
        <taxon>Oceanospirillaceae</taxon>
        <taxon>Marinobacterium</taxon>
    </lineage>
</organism>
<dbReference type="RefSeq" id="WP_188862455.1">
    <property type="nucleotide sequence ID" value="NZ_BMLT01000012.1"/>
</dbReference>
<dbReference type="Pfam" id="PF14696">
    <property type="entry name" value="Glyoxalase_5"/>
    <property type="match status" value="1"/>
</dbReference>
<dbReference type="GO" id="GO:0046872">
    <property type="term" value="F:metal ion binding"/>
    <property type="evidence" value="ECO:0007669"/>
    <property type="project" value="UniProtKB-KW"/>
</dbReference>
<dbReference type="SUPFAM" id="SSF54593">
    <property type="entry name" value="Glyoxalase/Bleomycin resistance protein/Dihydroxybiphenyl dioxygenase"/>
    <property type="match status" value="2"/>
</dbReference>
<gene>
    <name evidence="3" type="ORF">GCM10011348_40600</name>
</gene>